<dbReference type="AlphaFoldDB" id="A0A1J4U6A5"/>
<feature type="transmembrane region" description="Helical" evidence="1">
    <location>
        <begin position="261"/>
        <end position="281"/>
    </location>
</feature>
<feature type="transmembrane region" description="Helical" evidence="1">
    <location>
        <begin position="106"/>
        <end position="128"/>
    </location>
</feature>
<feature type="transmembrane region" description="Helical" evidence="1">
    <location>
        <begin position="192"/>
        <end position="210"/>
    </location>
</feature>
<protein>
    <recommendedName>
        <fullName evidence="4">Glycosyltransferase RgtA/B/C/D-like domain-containing protein</fullName>
    </recommendedName>
</protein>
<feature type="transmembrane region" description="Helical" evidence="1">
    <location>
        <begin position="14"/>
        <end position="34"/>
    </location>
</feature>
<name>A0A1J4U6A5_9BACT</name>
<feature type="transmembrane region" description="Helical" evidence="1">
    <location>
        <begin position="302"/>
        <end position="327"/>
    </location>
</feature>
<feature type="transmembrane region" description="Helical" evidence="1">
    <location>
        <begin position="222"/>
        <end position="249"/>
    </location>
</feature>
<evidence type="ECO:0000256" key="1">
    <source>
        <dbReference type="SAM" id="Phobius"/>
    </source>
</evidence>
<feature type="transmembrane region" description="Helical" evidence="1">
    <location>
        <begin position="333"/>
        <end position="350"/>
    </location>
</feature>
<feature type="transmembrane region" description="Helical" evidence="1">
    <location>
        <begin position="398"/>
        <end position="417"/>
    </location>
</feature>
<feature type="transmembrane region" description="Helical" evidence="1">
    <location>
        <begin position="140"/>
        <end position="159"/>
    </location>
</feature>
<organism evidence="2 3">
    <name type="scientific">Candidatus Kuenenbacteria bacterium CG1_02_38_13</name>
    <dbReference type="NCBI Taxonomy" id="1805235"/>
    <lineage>
        <taxon>Bacteria</taxon>
        <taxon>Candidatus Kueneniibacteriota</taxon>
    </lineage>
</organism>
<evidence type="ECO:0008006" key="4">
    <source>
        <dbReference type="Google" id="ProtNLM"/>
    </source>
</evidence>
<accession>A0A1J4U6A5</accession>
<feature type="transmembrane region" description="Helical" evidence="1">
    <location>
        <begin position="362"/>
        <end position="378"/>
    </location>
</feature>
<keyword evidence="1" id="KW-0472">Membrane</keyword>
<evidence type="ECO:0000313" key="2">
    <source>
        <dbReference type="EMBL" id="OIO18110.1"/>
    </source>
</evidence>
<proteinExistence type="predicted"/>
<evidence type="ECO:0000313" key="3">
    <source>
        <dbReference type="Proteomes" id="UP000182465"/>
    </source>
</evidence>
<dbReference type="EMBL" id="MNVB01000014">
    <property type="protein sequence ID" value="OIO18110.1"/>
    <property type="molecule type" value="Genomic_DNA"/>
</dbReference>
<keyword evidence="1" id="KW-1133">Transmembrane helix</keyword>
<comment type="caution">
    <text evidence="2">The sequence shown here is derived from an EMBL/GenBank/DDBJ whole genome shotgun (WGS) entry which is preliminary data.</text>
</comment>
<reference evidence="2 3" key="1">
    <citation type="journal article" date="2016" name="Environ. Microbiol.">
        <title>Genomic resolution of a cold subsurface aquifer community provides metabolic insights for novel microbes adapted to high CO concentrations.</title>
        <authorList>
            <person name="Probst A.J."/>
            <person name="Castelle C.J."/>
            <person name="Singh A."/>
            <person name="Brown C.T."/>
            <person name="Anantharaman K."/>
            <person name="Sharon I."/>
            <person name="Hug L.A."/>
            <person name="Burstein D."/>
            <person name="Emerson J.B."/>
            <person name="Thomas B.C."/>
            <person name="Banfield J.F."/>
        </authorList>
    </citation>
    <scope>NUCLEOTIDE SEQUENCE [LARGE SCALE GENOMIC DNA]</scope>
    <source>
        <strain evidence="2">CG1_02_38_13</strain>
    </source>
</reference>
<dbReference type="Proteomes" id="UP000182465">
    <property type="component" value="Unassembled WGS sequence"/>
</dbReference>
<keyword evidence="1" id="KW-0812">Transmembrane</keyword>
<sequence>MINNLIKSITKKEWLFFIGITVFVIFLTTVPYIYGWYKAPDSHLYLGLHSLTSGDTYVYFSWMEQAKHGDFLAEDLYTGEDQNKIILNGFWALEGWLARLTGLSNIWIFQLSRIFLAVIFLFILYLLAVYFWQDVLWRKIFFVFMCFASGFGFFISLFLPNSDYINGIYNWPLDIWAPESNNFLTMFQSPHLIASTTLIVLILFFGFLAYDKNNFKYSIIAGIMALFLFEFHPFHMPTIFGVLGAYFIFECIRQKKVVTNHLKHFLIFSFLSSPSIFYYLILSRYDFVTQIRTWQNVCLSPVLWIVFISYGLIFILAVYGICMIINLKKFNGINAFLIIWLVIQFLLLYIPLPWQRRLMQGLQIPMIILAVFGLYYLYHYLKNKLSFRNFDFWVNNKYLLIILFVFFMTSSNIYNLVRDFGIFNQGYKSFYISEDRNDAYLWMKNETTVDDTILTDLHDGDIIPGRIGRKIFVGHAVETLFFISKVQTMAWFFGTNNLDEKKQGFLEYNKIAYVFFTPETDDLGDFKPEEKEYLEIVYKNKEVQIYKVLLSN</sequence>
<gene>
    <name evidence="2" type="ORF">AUJ29_00585</name>
</gene>